<dbReference type="AlphaFoldDB" id="A0A5D2AAE6"/>
<protein>
    <recommendedName>
        <fullName evidence="10">Bicarbonate transporter-like transmembrane domain-containing protein</fullName>
    </recommendedName>
</protein>
<dbReference type="FunFam" id="1.10.287.570:FF:000004">
    <property type="entry name" value="probable boron transporter 2"/>
    <property type="match status" value="1"/>
</dbReference>
<dbReference type="PANTHER" id="PTHR11453">
    <property type="entry name" value="ANION EXCHANGE PROTEIN"/>
    <property type="match status" value="1"/>
</dbReference>
<feature type="transmembrane region" description="Helical" evidence="9">
    <location>
        <begin position="235"/>
        <end position="255"/>
    </location>
</feature>
<gene>
    <name evidence="11" type="ORF">ES288_D12G149400v1</name>
</gene>
<feature type="transmembrane region" description="Helical" evidence="9">
    <location>
        <begin position="90"/>
        <end position="109"/>
    </location>
</feature>
<dbReference type="GO" id="GO:0046715">
    <property type="term" value="F:active borate transmembrane transporter activity"/>
    <property type="evidence" value="ECO:0007669"/>
    <property type="project" value="TreeGrafter"/>
</dbReference>
<keyword evidence="12" id="KW-1185">Reference proteome</keyword>
<dbReference type="InterPro" id="IPR003020">
    <property type="entry name" value="HCO3_transpt_euk"/>
</dbReference>
<keyword evidence="3" id="KW-0813">Transport</keyword>
<dbReference type="PANTHER" id="PTHR11453:SF130">
    <property type="entry name" value="BORON TRANSPORTER 1"/>
    <property type="match status" value="1"/>
</dbReference>
<evidence type="ECO:0000256" key="4">
    <source>
        <dbReference type="ARBA" id="ARBA00022681"/>
    </source>
</evidence>
<accession>A0A5D2AAE6</accession>
<feature type="transmembrane region" description="Helical" evidence="9">
    <location>
        <begin position="121"/>
        <end position="146"/>
    </location>
</feature>
<dbReference type="GO" id="GO:0050801">
    <property type="term" value="P:monoatomic ion homeostasis"/>
    <property type="evidence" value="ECO:0007669"/>
    <property type="project" value="TreeGrafter"/>
</dbReference>
<evidence type="ECO:0000256" key="5">
    <source>
        <dbReference type="ARBA" id="ARBA00022692"/>
    </source>
</evidence>
<evidence type="ECO:0000256" key="6">
    <source>
        <dbReference type="ARBA" id="ARBA00022989"/>
    </source>
</evidence>
<feature type="transmembrane region" description="Helical" evidence="9">
    <location>
        <begin position="554"/>
        <end position="580"/>
    </location>
</feature>
<dbReference type="Proteomes" id="UP000323506">
    <property type="component" value="Chromosome D12"/>
</dbReference>
<evidence type="ECO:0000259" key="10">
    <source>
        <dbReference type="Pfam" id="PF00955"/>
    </source>
</evidence>
<proteinExistence type="inferred from homology"/>
<reference evidence="11 12" key="1">
    <citation type="submission" date="2019-06" db="EMBL/GenBank/DDBJ databases">
        <title>WGS assembly of Gossypium darwinii.</title>
        <authorList>
            <person name="Chen Z.J."/>
            <person name="Sreedasyam A."/>
            <person name="Ando A."/>
            <person name="Song Q."/>
            <person name="De L."/>
            <person name="Hulse-Kemp A."/>
            <person name="Ding M."/>
            <person name="Ye W."/>
            <person name="Kirkbride R."/>
            <person name="Jenkins J."/>
            <person name="Plott C."/>
            <person name="Lovell J."/>
            <person name="Lin Y.-M."/>
            <person name="Vaughn R."/>
            <person name="Liu B."/>
            <person name="Li W."/>
            <person name="Simpson S."/>
            <person name="Scheffler B."/>
            <person name="Saski C."/>
            <person name="Grover C."/>
            <person name="Hu G."/>
            <person name="Conover J."/>
            <person name="Carlson J."/>
            <person name="Shu S."/>
            <person name="Boston L."/>
            <person name="Williams M."/>
            <person name="Peterson D."/>
            <person name="Mcgee K."/>
            <person name="Jones D."/>
            <person name="Wendel J."/>
            <person name="Stelly D."/>
            <person name="Grimwood J."/>
            <person name="Schmutz J."/>
        </authorList>
    </citation>
    <scope>NUCLEOTIDE SEQUENCE [LARGE SCALE GENOMIC DNA]</scope>
    <source>
        <strain evidence="11">1808015.09</strain>
    </source>
</reference>
<feature type="transmembrane region" description="Helical" evidence="9">
    <location>
        <begin position="196"/>
        <end position="215"/>
    </location>
</feature>
<dbReference type="Gene3D" id="1.10.287.570">
    <property type="entry name" value="Helical hairpin bin"/>
    <property type="match status" value="1"/>
</dbReference>
<dbReference type="InterPro" id="IPR011531">
    <property type="entry name" value="HCO3_transpt-like_TM_dom"/>
</dbReference>
<dbReference type="GO" id="GO:0005886">
    <property type="term" value="C:plasma membrane"/>
    <property type="evidence" value="ECO:0007669"/>
    <property type="project" value="UniProtKB-ARBA"/>
</dbReference>
<evidence type="ECO:0000256" key="7">
    <source>
        <dbReference type="ARBA" id="ARBA00023136"/>
    </source>
</evidence>
<evidence type="ECO:0000256" key="1">
    <source>
        <dbReference type="ARBA" id="ARBA00004141"/>
    </source>
</evidence>
<feature type="domain" description="Bicarbonate transporter-like transmembrane" evidence="10">
    <location>
        <begin position="460"/>
        <end position="602"/>
    </location>
</feature>
<feature type="domain" description="Bicarbonate transporter-like transmembrane" evidence="10">
    <location>
        <begin position="201"/>
        <end position="372"/>
    </location>
</feature>
<evidence type="ECO:0000256" key="2">
    <source>
        <dbReference type="ARBA" id="ARBA00006262"/>
    </source>
</evidence>
<evidence type="ECO:0000256" key="3">
    <source>
        <dbReference type="ARBA" id="ARBA00022448"/>
    </source>
</evidence>
<dbReference type="EMBL" id="CM017712">
    <property type="protein sequence ID" value="TYG41118.1"/>
    <property type="molecule type" value="Genomic_DNA"/>
</dbReference>
<evidence type="ECO:0000256" key="9">
    <source>
        <dbReference type="SAM" id="Phobius"/>
    </source>
</evidence>
<dbReference type="GO" id="GO:0006820">
    <property type="term" value="P:monoatomic anion transport"/>
    <property type="evidence" value="ECO:0007669"/>
    <property type="project" value="InterPro"/>
</dbReference>
<feature type="domain" description="Bicarbonate transporter-like transmembrane" evidence="10">
    <location>
        <begin position="8"/>
        <end position="181"/>
    </location>
</feature>
<feature type="compositionally biased region" description="Low complexity" evidence="8">
    <location>
        <begin position="647"/>
        <end position="677"/>
    </location>
</feature>
<keyword evidence="4" id="KW-0039">Anion exchange</keyword>
<keyword evidence="5 9" id="KW-0812">Transmembrane</keyword>
<evidence type="ECO:0000313" key="12">
    <source>
        <dbReference type="Proteomes" id="UP000323506"/>
    </source>
</evidence>
<keyword evidence="6 9" id="KW-1133">Transmembrane helix</keyword>
<comment type="similarity">
    <text evidence="2">Belongs to the anion exchanger (TC 2.A.31.3) family.</text>
</comment>
<keyword evidence="4" id="KW-0406">Ion transport</keyword>
<feature type="transmembrane region" description="Helical" evidence="9">
    <location>
        <begin position="331"/>
        <end position="351"/>
    </location>
</feature>
<evidence type="ECO:0000256" key="8">
    <source>
        <dbReference type="SAM" id="MobiDB-lite"/>
    </source>
</evidence>
<comment type="subcellular location">
    <subcellularLocation>
        <location evidence="1">Membrane</location>
        <topology evidence="1">Multi-pass membrane protein</topology>
    </subcellularLocation>
</comment>
<sequence length="710" mass="79121">MEETFVPLRGIKNDLRGRLLCYKQDWTSGFKAGFRILAPTTYIFFASAIPVISFGEQLERNTDGVLTAVQTLASTAICGIIHSIIGGQPLLILGVAEPTVIMYTFMFDFVKDRSDLGRDRFLAWTGWVCVWTAGLLFLLSILGACSIINRFTRVTGELFGLLIAMLFMQQAIKGLVEEFRIPHNENPNLTQFIPSWRFANGMFALVLSFGLLFTALQSRKARSWRYGTGWLRSFIADYGVPLMVLIWTGVSYIPAGDVPKGIPRRLFSPNPWSPGAYENWTVIKDMLDVPLVYIIGAFIPATMIAVLYYFDHSVASQLAQQKEFNLRKPSCYHYDLLLLGFLTLVCGLIGVPPANGVIPQSPMHTKSLATLKHQLLRNRLVTAARKSISKNASLGQLYGNMQEAYQQMQTPLVYQEPSTRGLNELKESTVQAATCSGNIDAPLDETLFDIEKEIDDLLPVEVKEQRLSNLLQATMVGGCVAAMPILKKIPTSVLWGYFAFMAIESLPGNQFWERILLLFTAPSRRYKVLKQKHATFVETVPFKTIAIFTVFQTIYLLICFGLTWVPIAGVMFPLMIMLLVPVRQYLLPKFFKGAHLYDLDAAEYEEAPALPFNVATETELGHGASYEGEGEIFDEVITRSRGEFRHTSSPKITSSTSTPANYPRSHLSPCLSSSPHLGELRGERSPPARGNEPHSPMTGIGRSPLNPSPS</sequence>
<feature type="region of interest" description="Disordered" evidence="8">
    <location>
        <begin position="644"/>
        <end position="710"/>
    </location>
</feature>
<evidence type="ECO:0000313" key="11">
    <source>
        <dbReference type="EMBL" id="TYG41118.1"/>
    </source>
</evidence>
<dbReference type="Pfam" id="PF00955">
    <property type="entry name" value="HCO3_cotransp"/>
    <property type="match status" value="3"/>
</dbReference>
<feature type="transmembrane region" description="Helical" evidence="9">
    <location>
        <begin position="32"/>
        <end position="52"/>
    </location>
</feature>
<feature type="transmembrane region" description="Helical" evidence="9">
    <location>
        <begin position="291"/>
        <end position="310"/>
    </location>
</feature>
<organism evidence="11 12">
    <name type="scientific">Gossypium darwinii</name>
    <name type="common">Darwin's cotton</name>
    <name type="synonym">Gossypium barbadense var. darwinii</name>
    <dbReference type="NCBI Taxonomy" id="34276"/>
    <lineage>
        <taxon>Eukaryota</taxon>
        <taxon>Viridiplantae</taxon>
        <taxon>Streptophyta</taxon>
        <taxon>Embryophyta</taxon>
        <taxon>Tracheophyta</taxon>
        <taxon>Spermatophyta</taxon>
        <taxon>Magnoliopsida</taxon>
        <taxon>eudicotyledons</taxon>
        <taxon>Gunneridae</taxon>
        <taxon>Pentapetalae</taxon>
        <taxon>rosids</taxon>
        <taxon>malvids</taxon>
        <taxon>Malvales</taxon>
        <taxon>Malvaceae</taxon>
        <taxon>Malvoideae</taxon>
        <taxon>Gossypium</taxon>
    </lineage>
</organism>
<name>A0A5D2AAE6_GOSDA</name>
<keyword evidence="7 9" id="KW-0472">Membrane</keyword>
<dbReference type="GO" id="GO:0005452">
    <property type="term" value="F:solute:inorganic anion antiporter activity"/>
    <property type="evidence" value="ECO:0007669"/>
    <property type="project" value="InterPro"/>
</dbReference>